<feature type="transmembrane region" description="Helical" evidence="7">
    <location>
        <begin position="96"/>
        <end position="113"/>
    </location>
</feature>
<evidence type="ECO:0000256" key="7">
    <source>
        <dbReference type="RuleBase" id="RU363032"/>
    </source>
</evidence>
<dbReference type="PANTHER" id="PTHR30151">
    <property type="entry name" value="ALKANE SULFONATE ABC TRANSPORTER-RELATED, MEMBRANE SUBUNIT"/>
    <property type="match status" value="1"/>
</dbReference>
<evidence type="ECO:0000256" key="5">
    <source>
        <dbReference type="ARBA" id="ARBA00022989"/>
    </source>
</evidence>
<dbReference type="Proteomes" id="UP000254051">
    <property type="component" value="Unassembled WGS sequence"/>
</dbReference>
<keyword evidence="6 7" id="KW-0472">Membrane</keyword>
<dbReference type="EMBL" id="UHJJ01000011">
    <property type="protein sequence ID" value="SUQ15285.1"/>
    <property type="molecule type" value="Genomic_DNA"/>
</dbReference>
<evidence type="ECO:0000256" key="6">
    <source>
        <dbReference type="ARBA" id="ARBA00023136"/>
    </source>
</evidence>
<dbReference type="RefSeq" id="WP_109712971.1">
    <property type="nucleotide sequence ID" value="NZ_QGDS01000011.1"/>
</dbReference>
<evidence type="ECO:0000259" key="8">
    <source>
        <dbReference type="PROSITE" id="PS50928"/>
    </source>
</evidence>
<evidence type="ECO:0000256" key="3">
    <source>
        <dbReference type="ARBA" id="ARBA00022475"/>
    </source>
</evidence>
<dbReference type="OrthoDB" id="9796361at2"/>
<keyword evidence="2 7" id="KW-0813">Transport</keyword>
<dbReference type="AlphaFoldDB" id="A0A315ZTB6"/>
<gene>
    <name evidence="9" type="ORF">SAMN05216529_11170</name>
</gene>
<dbReference type="PANTHER" id="PTHR30151:SF0">
    <property type="entry name" value="ABC TRANSPORTER PERMEASE PROTEIN MJ0413-RELATED"/>
    <property type="match status" value="1"/>
</dbReference>
<comment type="subcellular location">
    <subcellularLocation>
        <location evidence="1 7">Cell membrane</location>
        <topology evidence="1 7">Multi-pass membrane protein</topology>
    </subcellularLocation>
</comment>
<dbReference type="InterPro" id="IPR000515">
    <property type="entry name" value="MetI-like"/>
</dbReference>
<feature type="transmembrane region" description="Helical" evidence="7">
    <location>
        <begin position="187"/>
        <end position="207"/>
    </location>
</feature>
<feature type="transmembrane region" description="Helical" evidence="7">
    <location>
        <begin position="119"/>
        <end position="143"/>
    </location>
</feature>
<feature type="transmembrane region" description="Helical" evidence="7">
    <location>
        <begin position="219"/>
        <end position="238"/>
    </location>
</feature>
<evidence type="ECO:0000256" key="2">
    <source>
        <dbReference type="ARBA" id="ARBA00022448"/>
    </source>
</evidence>
<keyword evidence="5 7" id="KW-1133">Transmembrane helix</keyword>
<dbReference type="Gene3D" id="1.10.3720.10">
    <property type="entry name" value="MetI-like"/>
    <property type="match status" value="1"/>
</dbReference>
<keyword evidence="10" id="KW-1185">Reference proteome</keyword>
<name>A0A315ZTB6_9FIRM</name>
<evidence type="ECO:0000256" key="1">
    <source>
        <dbReference type="ARBA" id="ARBA00004651"/>
    </source>
</evidence>
<dbReference type="PROSITE" id="PS50928">
    <property type="entry name" value="ABC_TM1"/>
    <property type="match status" value="1"/>
</dbReference>
<organism evidence="9 10">
    <name type="scientific">Faecalicatena contorta</name>
    <dbReference type="NCBI Taxonomy" id="39482"/>
    <lineage>
        <taxon>Bacteria</taxon>
        <taxon>Bacillati</taxon>
        <taxon>Bacillota</taxon>
        <taxon>Clostridia</taxon>
        <taxon>Lachnospirales</taxon>
        <taxon>Lachnospiraceae</taxon>
        <taxon>Faecalicatena</taxon>
    </lineage>
</organism>
<dbReference type="SUPFAM" id="SSF161098">
    <property type="entry name" value="MetI-like"/>
    <property type="match status" value="1"/>
</dbReference>
<dbReference type="GO" id="GO:0055085">
    <property type="term" value="P:transmembrane transport"/>
    <property type="evidence" value="ECO:0007669"/>
    <property type="project" value="InterPro"/>
</dbReference>
<feature type="domain" description="ABC transmembrane type-1" evidence="8">
    <location>
        <begin position="58"/>
        <end position="242"/>
    </location>
</feature>
<sequence>MKKKMKKNYGVILVGVVIVLVYELLTDVFGVLDTFLFVGLKTALPQFKDHIPDLLIGLVSSMKLLIPGFGLALVLGLIFGVTIGLNRPLRTNITPYINGFSAIPATLLTPYAIRVFPSFAVSSIFIIFLGSFWPILGSTITAVSTIDKRYLENSDTLEIKGAERLFKVILPAASPTIFSGLQIALKFAFVMLVVAEMIGASSGLGYFVQYYSDFARFDLVLDGFLFLAVVLVLIMYVLDKIKEKSLKWTINN</sequence>
<dbReference type="InterPro" id="IPR035906">
    <property type="entry name" value="MetI-like_sf"/>
</dbReference>
<proteinExistence type="inferred from homology"/>
<accession>A0A315ZTB6</accession>
<evidence type="ECO:0000313" key="10">
    <source>
        <dbReference type="Proteomes" id="UP000254051"/>
    </source>
</evidence>
<comment type="similarity">
    <text evidence="7">Belongs to the binding-protein-dependent transport system permease family.</text>
</comment>
<keyword evidence="3" id="KW-1003">Cell membrane</keyword>
<evidence type="ECO:0000313" key="9">
    <source>
        <dbReference type="EMBL" id="SUQ15285.1"/>
    </source>
</evidence>
<dbReference type="GO" id="GO:0005886">
    <property type="term" value="C:plasma membrane"/>
    <property type="evidence" value="ECO:0007669"/>
    <property type="project" value="UniProtKB-SubCell"/>
</dbReference>
<dbReference type="Pfam" id="PF00528">
    <property type="entry name" value="BPD_transp_1"/>
    <property type="match status" value="1"/>
</dbReference>
<feature type="transmembrane region" description="Helical" evidence="7">
    <location>
        <begin position="12"/>
        <end position="32"/>
    </location>
</feature>
<dbReference type="CDD" id="cd06261">
    <property type="entry name" value="TM_PBP2"/>
    <property type="match status" value="1"/>
</dbReference>
<evidence type="ECO:0000256" key="4">
    <source>
        <dbReference type="ARBA" id="ARBA00022692"/>
    </source>
</evidence>
<reference evidence="10" key="1">
    <citation type="submission" date="2017-07" db="EMBL/GenBank/DDBJ databases">
        <authorList>
            <person name="Varghese N."/>
            <person name="Submissions S."/>
        </authorList>
    </citation>
    <scope>NUCLEOTIDE SEQUENCE [LARGE SCALE GENOMIC DNA]</scope>
    <source>
        <strain evidence="10">NLAE-zl-C134</strain>
    </source>
</reference>
<keyword evidence="4 7" id="KW-0812">Transmembrane</keyword>
<protein>
    <submittedName>
        <fullName evidence="9">NitT/TauT family transport system permease protein</fullName>
    </submittedName>
</protein>
<feature type="transmembrane region" description="Helical" evidence="7">
    <location>
        <begin position="64"/>
        <end position="84"/>
    </location>
</feature>